<evidence type="ECO:0000313" key="7">
    <source>
        <dbReference type="EMBL" id="CAH0715703.1"/>
    </source>
</evidence>
<dbReference type="AlphaFoldDB" id="A0A8J9V5C0"/>
<evidence type="ECO:0000256" key="3">
    <source>
        <dbReference type="ARBA" id="ARBA00022833"/>
    </source>
</evidence>
<dbReference type="Proteomes" id="UP000838878">
    <property type="component" value="Chromosome 1"/>
</dbReference>
<keyword evidence="2" id="KW-0863">Zinc-finger</keyword>
<keyword evidence="3" id="KW-0862">Zinc</keyword>
<dbReference type="InterPro" id="IPR057251">
    <property type="entry name" value="FP_C"/>
</dbReference>
<protein>
    <recommendedName>
        <fullName evidence="5">Zinc finger PHD-type domain-containing protein</fullName>
    </recommendedName>
</protein>
<evidence type="ECO:0000259" key="5">
    <source>
        <dbReference type="SMART" id="SM00249"/>
    </source>
</evidence>
<evidence type="ECO:0000313" key="8">
    <source>
        <dbReference type="Proteomes" id="UP000838878"/>
    </source>
</evidence>
<feature type="domain" description="Zinc finger PHD-type" evidence="5">
    <location>
        <begin position="2"/>
        <end position="54"/>
    </location>
</feature>
<dbReference type="EMBL" id="OV170230">
    <property type="protein sequence ID" value="CAH0715703.1"/>
    <property type="molecule type" value="Genomic_DNA"/>
</dbReference>
<evidence type="ECO:0000256" key="2">
    <source>
        <dbReference type="ARBA" id="ARBA00022771"/>
    </source>
</evidence>
<proteinExistence type="predicted"/>
<accession>A0A8J9V5C0</accession>
<dbReference type="InterPro" id="IPR013083">
    <property type="entry name" value="Znf_RING/FYVE/PHD"/>
</dbReference>
<dbReference type="SUPFAM" id="SSF57903">
    <property type="entry name" value="FYVE/PHD zinc finger"/>
    <property type="match status" value="1"/>
</dbReference>
<reference evidence="7" key="1">
    <citation type="submission" date="2021-12" db="EMBL/GenBank/DDBJ databases">
        <authorList>
            <person name="Martin H S."/>
        </authorList>
    </citation>
    <scope>NUCLEOTIDE SEQUENCE</scope>
</reference>
<dbReference type="InterPro" id="IPR011011">
    <property type="entry name" value="Znf_FYVE_PHD"/>
</dbReference>
<dbReference type="InterPro" id="IPR004244">
    <property type="entry name" value="Transposase_22"/>
</dbReference>
<dbReference type="Proteomes" id="UP000838878">
    <property type="component" value="Chromosome 10"/>
</dbReference>
<feature type="coiled-coil region" evidence="4">
    <location>
        <begin position="152"/>
        <end position="179"/>
    </location>
</feature>
<dbReference type="SMART" id="SM00249">
    <property type="entry name" value="PHD"/>
    <property type="match status" value="1"/>
</dbReference>
<keyword evidence="1" id="KW-0479">Metal-binding</keyword>
<dbReference type="InterPro" id="IPR019786">
    <property type="entry name" value="Zinc_finger_PHD-type_CS"/>
</dbReference>
<dbReference type="PROSITE" id="PS01359">
    <property type="entry name" value="ZF_PHD_1"/>
    <property type="match status" value="1"/>
</dbReference>
<dbReference type="OrthoDB" id="7048166at2759"/>
<keyword evidence="4" id="KW-0175">Coiled coil</keyword>
<evidence type="ECO:0000256" key="4">
    <source>
        <dbReference type="SAM" id="Coils"/>
    </source>
</evidence>
<dbReference type="GO" id="GO:0008270">
    <property type="term" value="F:zinc ion binding"/>
    <property type="evidence" value="ECO:0007669"/>
    <property type="project" value="UniProtKB-KW"/>
</dbReference>
<gene>
    <name evidence="7" type="ORF">BINO364_LOCUS2595</name>
    <name evidence="6" type="ORF">BINO364_LOCUS83</name>
</gene>
<dbReference type="Pfam" id="PF25298">
    <property type="entry name" value="Baculo_FP_2nd"/>
    <property type="match status" value="1"/>
</dbReference>
<keyword evidence="8" id="KW-1185">Reference proteome</keyword>
<dbReference type="InterPro" id="IPR001965">
    <property type="entry name" value="Znf_PHD"/>
</dbReference>
<evidence type="ECO:0000256" key="1">
    <source>
        <dbReference type="ARBA" id="ARBA00022723"/>
    </source>
</evidence>
<evidence type="ECO:0000313" key="6">
    <source>
        <dbReference type="EMBL" id="CAH0712857.1"/>
    </source>
</evidence>
<dbReference type="PANTHER" id="PTHR11505">
    <property type="entry name" value="L1 TRANSPOSABLE ELEMENT-RELATED"/>
    <property type="match status" value="1"/>
</dbReference>
<sequence>MECKICSDILKCEETLKCATCLGCFHYSCAGLKDNDFKKILPMNKARWKCSTCKLLKKGSSNISPRLTAVSSDSVCASTTQLQSQSAHDNSIKSMIAHFDDRFNSLHSAMESFKGFITEEFRKLSETVSSWSTKISFIETSINSVVDRINDMDREISKIDNYRTELEQLTLKFKELSENTIRNDQWVRRSNIQINGVPHKKGENLLQIVKNLASKSGFSINLDTDIDFVTRVAVKNDTADSKPRPIILKMQARYKKDDFLASVRKLKGLRACDIGFTGVMNPIYANDHLSTYNKALLNEAKRRCKEKSYLYCWVRNCTVMVRKSDSSPVIHITSNECLKKIS</sequence>
<feature type="non-terminal residue" evidence="7">
    <location>
        <position position="342"/>
    </location>
</feature>
<dbReference type="EMBL" id="OV170221">
    <property type="protein sequence ID" value="CAH0712857.1"/>
    <property type="molecule type" value="Genomic_DNA"/>
</dbReference>
<name>A0A8J9V5C0_9NEOP</name>
<organism evidence="7 8">
    <name type="scientific">Brenthis ino</name>
    <name type="common">lesser marbled fritillary</name>
    <dbReference type="NCBI Taxonomy" id="405034"/>
    <lineage>
        <taxon>Eukaryota</taxon>
        <taxon>Metazoa</taxon>
        <taxon>Ecdysozoa</taxon>
        <taxon>Arthropoda</taxon>
        <taxon>Hexapoda</taxon>
        <taxon>Insecta</taxon>
        <taxon>Pterygota</taxon>
        <taxon>Neoptera</taxon>
        <taxon>Endopterygota</taxon>
        <taxon>Lepidoptera</taxon>
        <taxon>Glossata</taxon>
        <taxon>Ditrysia</taxon>
        <taxon>Papilionoidea</taxon>
        <taxon>Nymphalidae</taxon>
        <taxon>Heliconiinae</taxon>
        <taxon>Argynnini</taxon>
        <taxon>Brenthis</taxon>
    </lineage>
</organism>
<dbReference type="Gene3D" id="3.30.40.10">
    <property type="entry name" value="Zinc/RING finger domain, C3HC4 (zinc finger)"/>
    <property type="match status" value="1"/>
</dbReference>
<dbReference type="Gene3D" id="3.30.70.1820">
    <property type="entry name" value="L1 transposable element, RRM domain"/>
    <property type="match status" value="1"/>
</dbReference>